<accession>A0A9D1G0R3</accession>
<keyword evidence="1" id="KW-0812">Transmembrane</keyword>
<keyword evidence="1" id="KW-0472">Membrane</keyword>
<feature type="transmembrane region" description="Helical" evidence="1">
    <location>
        <begin position="35"/>
        <end position="55"/>
    </location>
</feature>
<reference evidence="2" key="2">
    <citation type="journal article" date="2021" name="PeerJ">
        <title>Extensive microbial diversity within the chicken gut microbiome revealed by metagenomics and culture.</title>
        <authorList>
            <person name="Gilroy R."/>
            <person name="Ravi A."/>
            <person name="Getino M."/>
            <person name="Pursley I."/>
            <person name="Horton D.L."/>
            <person name="Alikhan N.F."/>
            <person name="Baker D."/>
            <person name="Gharbi K."/>
            <person name="Hall N."/>
            <person name="Watson M."/>
            <person name="Adriaenssens E.M."/>
            <person name="Foster-Nyarko E."/>
            <person name="Jarju S."/>
            <person name="Secka A."/>
            <person name="Antonio M."/>
            <person name="Oren A."/>
            <person name="Chaudhuri R.R."/>
            <person name="La Ragione R."/>
            <person name="Hildebrand F."/>
            <person name="Pallen M.J."/>
        </authorList>
    </citation>
    <scope>NUCLEOTIDE SEQUENCE</scope>
    <source>
        <strain evidence="2">13766</strain>
    </source>
</reference>
<feature type="transmembrane region" description="Helical" evidence="1">
    <location>
        <begin position="115"/>
        <end position="145"/>
    </location>
</feature>
<sequence>MARPTSARCGRRGWEARKVLEGLLAQVGLETAGNFLLAMGIALLAGLVIAGAYRFRNAGSAGFTVTLALLPMVVQVVIALVNGNVGAGVAVMGAFSLVRFRSAPGGAREIGSLFLAMAAGLAAGMGYLALCVSVAALVSLAGFILQAAHFGEPRQAVRDLRVTIPESLDYTGAFDDVFGRYLRTCELVSVRTTNMGSLFRLQYRVVLKNAAEEKPFIDELRCRNGNLEIALGRPASGHEEL</sequence>
<reference evidence="2" key="1">
    <citation type="submission" date="2020-10" db="EMBL/GenBank/DDBJ databases">
        <authorList>
            <person name="Gilroy R."/>
        </authorList>
    </citation>
    <scope>NUCLEOTIDE SEQUENCE</scope>
    <source>
        <strain evidence="2">13766</strain>
    </source>
</reference>
<dbReference type="InterPro" id="IPR032531">
    <property type="entry name" value="DUF4956"/>
</dbReference>
<dbReference type="Proteomes" id="UP000824140">
    <property type="component" value="Unassembled WGS sequence"/>
</dbReference>
<keyword evidence="1" id="KW-1133">Transmembrane helix</keyword>
<feature type="transmembrane region" description="Helical" evidence="1">
    <location>
        <begin position="67"/>
        <end position="95"/>
    </location>
</feature>
<organism evidence="2 3">
    <name type="scientific">Candidatus Alectryocaccomicrobium excrementavium</name>
    <dbReference type="NCBI Taxonomy" id="2840668"/>
    <lineage>
        <taxon>Bacteria</taxon>
        <taxon>Bacillati</taxon>
        <taxon>Bacillota</taxon>
        <taxon>Clostridia</taxon>
        <taxon>Candidatus Alectryocaccomicrobium</taxon>
    </lineage>
</organism>
<comment type="caution">
    <text evidence="2">The sequence shown here is derived from an EMBL/GenBank/DDBJ whole genome shotgun (WGS) entry which is preliminary data.</text>
</comment>
<gene>
    <name evidence="2" type="ORF">IAA84_04990</name>
</gene>
<dbReference type="Pfam" id="PF16316">
    <property type="entry name" value="DUF4956"/>
    <property type="match status" value="1"/>
</dbReference>
<evidence type="ECO:0000313" key="3">
    <source>
        <dbReference type="Proteomes" id="UP000824140"/>
    </source>
</evidence>
<dbReference type="AlphaFoldDB" id="A0A9D1G0R3"/>
<name>A0A9D1G0R3_9FIRM</name>
<evidence type="ECO:0000313" key="2">
    <source>
        <dbReference type="EMBL" id="HIS92355.1"/>
    </source>
</evidence>
<evidence type="ECO:0000256" key="1">
    <source>
        <dbReference type="SAM" id="Phobius"/>
    </source>
</evidence>
<dbReference type="EMBL" id="DVJN01000098">
    <property type="protein sequence ID" value="HIS92355.1"/>
    <property type="molecule type" value="Genomic_DNA"/>
</dbReference>
<protein>
    <submittedName>
        <fullName evidence="2">DUF4956 domain-containing protein</fullName>
    </submittedName>
</protein>
<proteinExistence type="predicted"/>